<keyword evidence="3 9" id="KW-0808">Transferase</keyword>
<name>A0A4R2J0W6_9PSEU</name>
<evidence type="ECO:0000256" key="1">
    <source>
        <dbReference type="ARBA" id="ARBA00004141"/>
    </source>
</evidence>
<feature type="transmembrane region" description="Helical" evidence="8">
    <location>
        <begin position="281"/>
        <end position="306"/>
    </location>
</feature>
<comment type="caution">
    <text evidence="9">The sequence shown here is derived from an EMBL/GenBank/DDBJ whole genome shotgun (WGS) entry which is preliminary data.</text>
</comment>
<evidence type="ECO:0000313" key="9">
    <source>
        <dbReference type="EMBL" id="TCO48915.1"/>
    </source>
</evidence>
<evidence type="ECO:0000256" key="4">
    <source>
        <dbReference type="ARBA" id="ARBA00022692"/>
    </source>
</evidence>
<dbReference type="InterPro" id="IPR049829">
    <property type="entry name" value="MptA/B-like"/>
</dbReference>
<evidence type="ECO:0000313" key="10">
    <source>
        <dbReference type="Proteomes" id="UP000295680"/>
    </source>
</evidence>
<keyword evidence="5 8" id="KW-1133">Transmembrane helix</keyword>
<evidence type="ECO:0000256" key="3">
    <source>
        <dbReference type="ARBA" id="ARBA00022679"/>
    </source>
</evidence>
<feature type="transmembrane region" description="Helical" evidence="8">
    <location>
        <begin position="326"/>
        <end position="350"/>
    </location>
</feature>
<dbReference type="Pfam" id="PF26314">
    <property type="entry name" value="MptA_B_family"/>
    <property type="match status" value="1"/>
</dbReference>
<evidence type="ECO:0000256" key="5">
    <source>
        <dbReference type="ARBA" id="ARBA00022989"/>
    </source>
</evidence>
<feature type="transmembrane region" description="Helical" evidence="8">
    <location>
        <begin position="189"/>
        <end position="211"/>
    </location>
</feature>
<keyword evidence="4 8" id="KW-0812">Transmembrane</keyword>
<dbReference type="NCBIfam" id="NF038066">
    <property type="entry name" value="MptB"/>
    <property type="match status" value="1"/>
</dbReference>
<comment type="similarity">
    <text evidence="7">Belongs to the MptA/B family.</text>
</comment>
<protein>
    <submittedName>
        <fullName evidence="9">Alpha-1,6-mannosyltransferase</fullName>
    </submittedName>
</protein>
<feature type="transmembrane region" description="Helical" evidence="8">
    <location>
        <begin position="60"/>
        <end position="85"/>
    </location>
</feature>
<gene>
    <name evidence="9" type="ORF">EV192_115136</name>
</gene>
<feature type="transmembrane region" description="Helical" evidence="8">
    <location>
        <begin position="461"/>
        <end position="479"/>
    </location>
</feature>
<dbReference type="AlphaFoldDB" id="A0A4R2J0W6"/>
<feature type="transmembrane region" description="Helical" evidence="8">
    <location>
        <begin position="27"/>
        <end position="48"/>
    </location>
</feature>
<feature type="transmembrane region" description="Helical" evidence="8">
    <location>
        <begin position="485"/>
        <end position="505"/>
    </location>
</feature>
<keyword evidence="10" id="KW-1185">Reference proteome</keyword>
<sequence length="521" mass="55218">MDVTTVPPAVTPLDAKECRQLGLIRRFGIMGSLLVGFGSLGAGAAPVYNPLPSVPVIGLFARIPGVALAIALLGMGMLIAGWLLLGRFARPGRPRLISRAQLNRTLLMWAVPLMFVPPLFSKDVYSYLAQSSIVSHGLDPYQLGPGQALGQDDPLTRGVSNMWRDTPAPYGPLFLYLGHLLNSLTGNHVVTGVLTQRLLAVAGIMLFVWALPRLARRFGVQPVTALWFGAANPLVLFHLVAGVHNESLAIGLMLAGFEISLRYLPKPGAPPLASLRKEWTFVLLGVAIITLGAAVKLPALVAAAFVGVQVARRWGGGIRRLLGVGAIFLATAGVTMAAACFGTGLGFGWIPALSTPGLVRSWMSPISEAGQLAGSLGVLLGLGNHTTAAYDVVVMMGYAAAAVITVWLVWDCLRGRRSVMTGLGASLAAWLILHPAMQPWYLLFPTIPLAASLAGTKRFRVLATFGCTFAAVLLPPTGGTFGGRIYIAVLAYVAAIVVLLAMLAWMNRKIPFLTREARAEV</sequence>
<dbReference type="GO" id="GO:0016757">
    <property type="term" value="F:glycosyltransferase activity"/>
    <property type="evidence" value="ECO:0007669"/>
    <property type="project" value="UniProtKB-KW"/>
</dbReference>
<dbReference type="GO" id="GO:0016020">
    <property type="term" value="C:membrane"/>
    <property type="evidence" value="ECO:0007669"/>
    <property type="project" value="UniProtKB-SubCell"/>
</dbReference>
<dbReference type="Proteomes" id="UP000295680">
    <property type="component" value="Unassembled WGS sequence"/>
</dbReference>
<proteinExistence type="inferred from homology"/>
<feature type="transmembrane region" description="Helical" evidence="8">
    <location>
        <begin position="388"/>
        <end position="410"/>
    </location>
</feature>
<evidence type="ECO:0000256" key="7">
    <source>
        <dbReference type="ARBA" id="ARBA00043987"/>
    </source>
</evidence>
<keyword evidence="2 9" id="KW-0328">Glycosyltransferase</keyword>
<feature type="transmembrane region" description="Helical" evidence="8">
    <location>
        <begin position="223"/>
        <end position="241"/>
    </location>
</feature>
<comment type="subcellular location">
    <subcellularLocation>
        <location evidence="1">Membrane</location>
        <topology evidence="1">Multi-pass membrane protein</topology>
    </subcellularLocation>
</comment>
<keyword evidence="6 8" id="KW-0472">Membrane</keyword>
<evidence type="ECO:0000256" key="8">
    <source>
        <dbReference type="SAM" id="Phobius"/>
    </source>
</evidence>
<accession>A0A4R2J0W6</accession>
<evidence type="ECO:0000256" key="2">
    <source>
        <dbReference type="ARBA" id="ARBA00022676"/>
    </source>
</evidence>
<evidence type="ECO:0000256" key="6">
    <source>
        <dbReference type="ARBA" id="ARBA00023136"/>
    </source>
</evidence>
<organism evidence="9 10">
    <name type="scientific">Actinocrispum wychmicini</name>
    <dbReference type="NCBI Taxonomy" id="1213861"/>
    <lineage>
        <taxon>Bacteria</taxon>
        <taxon>Bacillati</taxon>
        <taxon>Actinomycetota</taxon>
        <taxon>Actinomycetes</taxon>
        <taxon>Pseudonocardiales</taxon>
        <taxon>Pseudonocardiaceae</taxon>
        <taxon>Actinocrispum</taxon>
    </lineage>
</organism>
<reference evidence="9 10" key="1">
    <citation type="submission" date="2019-03" db="EMBL/GenBank/DDBJ databases">
        <title>Genomic Encyclopedia of Type Strains, Phase IV (KMG-IV): sequencing the most valuable type-strain genomes for metagenomic binning, comparative biology and taxonomic classification.</title>
        <authorList>
            <person name="Goeker M."/>
        </authorList>
    </citation>
    <scope>NUCLEOTIDE SEQUENCE [LARGE SCALE GENOMIC DNA]</scope>
    <source>
        <strain evidence="9 10">DSM 45934</strain>
    </source>
</reference>
<dbReference type="EMBL" id="SLWS01000015">
    <property type="protein sequence ID" value="TCO48915.1"/>
    <property type="molecule type" value="Genomic_DNA"/>
</dbReference>
<feature type="transmembrane region" description="Helical" evidence="8">
    <location>
        <begin position="106"/>
        <end position="128"/>
    </location>
</feature>